<dbReference type="Gene3D" id="2.60.40.60">
    <property type="entry name" value="Cadherins"/>
    <property type="match status" value="27"/>
</dbReference>
<evidence type="ECO:0000256" key="15">
    <source>
        <dbReference type="SAM" id="Phobius"/>
    </source>
</evidence>
<dbReference type="GO" id="GO:0016477">
    <property type="term" value="P:cell migration"/>
    <property type="evidence" value="ECO:0007669"/>
    <property type="project" value="TreeGrafter"/>
</dbReference>
<feature type="domain" description="Cadherin" evidence="16">
    <location>
        <begin position="1346"/>
        <end position="1458"/>
    </location>
</feature>
<feature type="domain" description="Cadherin" evidence="16">
    <location>
        <begin position="154"/>
        <end position="265"/>
    </location>
</feature>
<keyword evidence="12" id="KW-0325">Glycoprotein</keyword>
<dbReference type="VEuPathDB" id="VectorBase:CSON015170"/>
<evidence type="ECO:0000256" key="11">
    <source>
        <dbReference type="ARBA" id="ARBA00023157"/>
    </source>
</evidence>
<feature type="domain" description="Cadherin" evidence="16">
    <location>
        <begin position="2162"/>
        <end position="2234"/>
    </location>
</feature>
<keyword evidence="7 13" id="KW-0106">Calcium</keyword>
<dbReference type="FunFam" id="2.60.40.60:FF:000007">
    <property type="entry name" value="Protocadherin alpha 2"/>
    <property type="match status" value="1"/>
</dbReference>
<dbReference type="FunFam" id="2.60.40.60:FF:000020">
    <property type="entry name" value="Dachsous cadherin-related 1b"/>
    <property type="match status" value="7"/>
</dbReference>
<evidence type="ECO:0000256" key="8">
    <source>
        <dbReference type="ARBA" id="ARBA00022889"/>
    </source>
</evidence>
<evidence type="ECO:0000256" key="9">
    <source>
        <dbReference type="ARBA" id="ARBA00022989"/>
    </source>
</evidence>
<dbReference type="GO" id="GO:0007156">
    <property type="term" value="P:homophilic cell adhesion via plasma membrane adhesion molecules"/>
    <property type="evidence" value="ECO:0007669"/>
    <property type="project" value="InterPro"/>
</dbReference>
<dbReference type="GO" id="GO:0009887">
    <property type="term" value="P:animal organ morphogenesis"/>
    <property type="evidence" value="ECO:0007669"/>
    <property type="project" value="UniProtKB-ARBA"/>
</dbReference>
<dbReference type="PRINTS" id="PR00205">
    <property type="entry name" value="CADHERIN"/>
</dbReference>
<feature type="compositionally biased region" description="Low complexity" evidence="14">
    <location>
        <begin position="3090"/>
        <end position="3115"/>
    </location>
</feature>
<evidence type="ECO:0000256" key="2">
    <source>
        <dbReference type="ARBA" id="ARBA00022475"/>
    </source>
</evidence>
<feature type="domain" description="Cadherin" evidence="16">
    <location>
        <begin position="2021"/>
        <end position="2125"/>
    </location>
</feature>
<keyword evidence="5" id="KW-0732">Signal</keyword>
<dbReference type="FunFam" id="2.60.40.60:FF:000140">
    <property type="entry name" value="Dachsous cadherin-related 1"/>
    <property type="match status" value="1"/>
</dbReference>
<dbReference type="InterPro" id="IPR015919">
    <property type="entry name" value="Cadherin-like_sf"/>
</dbReference>
<feature type="region of interest" description="Disordered" evidence="14">
    <location>
        <begin position="3317"/>
        <end position="3357"/>
    </location>
</feature>
<reference evidence="18" key="2">
    <citation type="submission" date="2018-07" db="EMBL/GenBank/DDBJ databases">
        <authorList>
            <person name="Quirk P.G."/>
            <person name="Krulwich T.A."/>
        </authorList>
    </citation>
    <scope>NUCLEOTIDE SEQUENCE</scope>
</reference>
<keyword evidence="10 15" id="KW-0472">Membrane</keyword>
<protein>
    <submittedName>
        <fullName evidence="18">CSON015170 protein</fullName>
    </submittedName>
</protein>
<feature type="domain" description="Cadherin" evidence="16">
    <location>
        <begin position="385"/>
        <end position="483"/>
    </location>
</feature>
<proteinExistence type="predicted"/>
<feature type="domain" description="Cadherin" evidence="16">
    <location>
        <begin position="2443"/>
        <end position="2553"/>
    </location>
</feature>
<keyword evidence="2" id="KW-1003">Cell membrane</keyword>
<dbReference type="FunFam" id="2.60.40.60:FF:000116">
    <property type="entry name" value="Dachsous cadherin-related 2"/>
    <property type="match status" value="1"/>
</dbReference>
<evidence type="ECO:0000259" key="16">
    <source>
        <dbReference type="PROSITE" id="PS50268"/>
    </source>
</evidence>
<evidence type="ECO:0000256" key="5">
    <source>
        <dbReference type="ARBA" id="ARBA00022729"/>
    </source>
</evidence>
<dbReference type="GO" id="GO:0030154">
    <property type="term" value="P:cell differentiation"/>
    <property type="evidence" value="ECO:0007669"/>
    <property type="project" value="UniProtKB-ARBA"/>
</dbReference>
<dbReference type="SUPFAM" id="SSF49313">
    <property type="entry name" value="Cadherin-like"/>
    <property type="match status" value="27"/>
</dbReference>
<feature type="domain" description="Cadherin" evidence="16">
    <location>
        <begin position="2664"/>
        <end position="2771"/>
    </location>
</feature>
<dbReference type="GO" id="GO:0048589">
    <property type="term" value="P:developmental growth"/>
    <property type="evidence" value="ECO:0007669"/>
    <property type="project" value="UniProtKB-ARBA"/>
</dbReference>
<feature type="region of interest" description="Disordered" evidence="14">
    <location>
        <begin position="3167"/>
        <end position="3188"/>
    </location>
</feature>
<feature type="domain" description="Cadherin" evidence="16">
    <location>
        <begin position="591"/>
        <end position="694"/>
    </location>
</feature>
<reference evidence="17" key="1">
    <citation type="submission" date="2018-04" db="EMBL/GenBank/DDBJ databases">
        <authorList>
            <person name="Go L.Y."/>
            <person name="Mitchell J.A."/>
        </authorList>
    </citation>
    <scope>NUCLEOTIDE SEQUENCE</scope>
    <source>
        <tissue evidence="17">Whole organism</tissue>
    </source>
</reference>
<dbReference type="Pfam" id="PF00028">
    <property type="entry name" value="Cadherin"/>
    <property type="match status" value="24"/>
</dbReference>
<evidence type="ECO:0000256" key="10">
    <source>
        <dbReference type="ARBA" id="ARBA00023136"/>
    </source>
</evidence>
<evidence type="ECO:0000256" key="7">
    <source>
        <dbReference type="ARBA" id="ARBA00022837"/>
    </source>
</evidence>
<feature type="domain" description="Cadherin" evidence="16">
    <location>
        <begin position="1573"/>
        <end position="1701"/>
    </location>
</feature>
<dbReference type="FunFam" id="2.60.40.60:FF:000039">
    <property type="entry name" value="FAT atypical cadherin 3"/>
    <property type="match status" value="1"/>
</dbReference>
<dbReference type="FunFam" id="2.60.40.60:FF:000015">
    <property type="entry name" value="FAT atypical cadherin 1"/>
    <property type="match status" value="1"/>
</dbReference>
<feature type="domain" description="Cadherin" evidence="16">
    <location>
        <begin position="1702"/>
        <end position="1810"/>
    </location>
</feature>
<feature type="domain" description="Cadherin" evidence="16">
    <location>
        <begin position="2235"/>
        <end position="2339"/>
    </location>
</feature>
<comment type="subcellular location">
    <subcellularLocation>
        <location evidence="1">Cell membrane</location>
        <topology evidence="1">Single-pass type I membrane protein</topology>
    </subcellularLocation>
</comment>
<organism evidence="18">
    <name type="scientific">Culicoides sonorensis</name>
    <name type="common">Biting midge</name>
    <dbReference type="NCBI Taxonomy" id="179676"/>
    <lineage>
        <taxon>Eukaryota</taxon>
        <taxon>Metazoa</taxon>
        <taxon>Ecdysozoa</taxon>
        <taxon>Arthropoda</taxon>
        <taxon>Hexapoda</taxon>
        <taxon>Insecta</taxon>
        <taxon>Pterygota</taxon>
        <taxon>Neoptera</taxon>
        <taxon>Endopterygota</taxon>
        <taxon>Diptera</taxon>
        <taxon>Nematocera</taxon>
        <taxon>Chironomoidea</taxon>
        <taxon>Ceratopogonidae</taxon>
        <taxon>Ceratopogoninae</taxon>
        <taxon>Culicoides</taxon>
        <taxon>Monoculicoides</taxon>
    </lineage>
</organism>
<dbReference type="GO" id="GO:0016342">
    <property type="term" value="C:catenin complex"/>
    <property type="evidence" value="ECO:0007669"/>
    <property type="project" value="TreeGrafter"/>
</dbReference>
<keyword evidence="9 15" id="KW-1133">Transmembrane helix</keyword>
<sequence>MRATTKMRRKNLFIKASLGEFLKLFLIYLFLIYLSSQAITVINCEYVRELSVSENAAIGTPIGFISGGSSSSSSNNKDDAMFAPPFLIVPVPGSEGFVDADLAIDHKTGEIRTKRLLDREKRASYAFVAIPINGEHIRVVIKVLDENDNSPMFPVSVMNIEFPENTPKDVKRTLYPAKDLDLGKFNTQKYNIISGNLNNAFKLAYHRERDSVLYLDLQINGLLDREITSSYTLVVEALDGGSPPLRGQMIVNITILDVNDNQPIFNQSRYFATVLENATVHSSVLQVYATDIDDGDNGKVEYYINRRQSDRDMMFRIDSKTGLILVNKPLDFETKELHELVIVAKDSGDQPLETTAFVTIRVVNINDNQPVIDVIFLSDDATPKISEDAQPGEFVARISVNDPDSKTKYSNVNVSLSGGEGHFGLTTHDNIIYLMIVSLPLDRELKANYTLNVVATDTGAPPLHAAKTIYLRITDINDNPPIFEKQTYYANIMEVADPGTSVIQVTAIDKDEGNNSIISYSLQDTPETHSQWFQIDRKSGLITTQSHIDCETEPVPKLTVLATDNGVPPLSSTATILITIHDINDNEPLFDQSFYNVSVAENETKGSCILTVSATDSDCGVNALVNYTIGDRFKKLNQFVIKADTGEICIENELDYETRSSYEFPVIATDRGGLSTTAVVKILLSDVNDNFPIFYPREYNVSLRENDAYQATSTPIVQVVAKDIDFGKFGQVSYRIVTGNEAGIFRLDSTSGQLFVAKPNLLANNGLTFYHLNVTAIDGGDLQSKTNAEIYISLIDSAQKPPIFDRTQYSYQVKENAKYNTMVGSITATNYGSKSDIRYSIYSGDPDSYFSIDPLSGYIRVANPLDHETKPQVLLNIQATSGDPPAYGHTQVYIDIEDVNDNPPEFESNSIRISIPENTDLGVPIYAAHARDRDSGKSGIVSYYLVNFENSTRTANVKQPTGLFSIDPKSGYLTLLRHLDYETSQKHSLIVKAVDLGDPPLSTNLTVFVDVQDVNDNKPMFKRSQYYVNVSEETSINSRILQVEAIDYDTGNNARITYRIDNVKTKQKSIENNLLFGIFPNNGWLYLKGTLDREFCDFFNITVLASDNGTPIFTTKANIILNVLDANDNTPIFMNSSYEFIVLENMPKGTRVGFIKAIDKDIGQNAAIRYSLIPSNSSFQIDHTSGEITLREPLDREVRSLYEITAEARDYGVPQRSTRIPIRVTVQDVNDNSPDIVDPQDDVIVVREGQPAGTEVVKIRAVDRDNGENATIKYSIIRGRDSDGINTFTIDPISGLIKTKKVLDHEEKHIYKLAVAATDNGTPSKQKVRVLRIEVLDLHDNRPTFTSSSVVFRVREDVNVGHVVGTLMNNPSYNDVDTEDLDVTYTLTALTNDTIKDAFQIDYHSGSLIVAKSLDREIQHEFKLEVRSLDITATNNPQSSAIMVKIEVADVNDNSPIWPLDPIQISVLENIKVGSNLYNFSAHDADSGRNGEIHYELISVIPSIDENLFAIDSLTGVMHLTNDLDYENCSEYLLTIQAIDQSSNVSERLRSSVTVQVFVLDVNDNTPDFVHPGNSNVTVHLNDEVAVGHVVTHILAVDPDSAENGHVTYALVAGNDEGYFKLDSQSGILTLVKPLRTSKKFEFDSTLTNIHTRIAKHSTTFEISNFNLQIVAKDGGRPTPKSSKLDLKIVVFGSQNMPPRFLEPIYYANISESITVGSFVARVNAKSYSCNDIENITYSIPKGIADDSFTVDPIRGIVTTAKQLDRETHDIYIIPVYAQEYRSYESSQMNYGITTIVVRIMDVNDQKPLFGQESCNTLLVPENSETGIIHTVLAYDMDYGVNSEITYSITGGNIGNKFNINSYTGELTVKPLDREQQSRYVLQITAQDRGTPIMYQNTCNLTIIVEDVNDNTPRFEKSSYVVTVSEGVSVGHVVVVIKAQDADTGSNGRVYYSIQNETDAMFQIDSKSGVITTTGHLDREKKSYYEFTVIATDGGQSIARSEKAFVQITIDDINDNSPLFFEYPLKRRISHLVQPGHLLMHVEAKDADVGINGDIIYELIPTKSSGKFKIDLNTGTLTATQSLVSENDKTIYLEVIARDKGYPTRTSMGLIELNIGDDFDRHPRLKFQNETYFMSSDKKMMEGMQLGSVHAITTNGRRLDSTYTIIRGNEAGIFTIDSNNGEVIVAKDIQMEDREWKPVYKLGVMARAKDNPLMYAYCDIEISFTSMMIRPPKFTQKEYLAFISEGRLKGTFVSKISASTDDDQHRQLVYHIVDGNHDNAFAIEPAWSGVVRTNIVLDREIHEQYVLKIIATDVGSPQLTTSGTLIVSVLDVNDNQPTFPPNNFVTVSEDTTVGSSVAQITANDVDTIPILTYSFKDSPLSQQMSSIFAINRFNGKIILKRRLDYEKHEDYKLQIIVSDKNHSAETTVMIQVTDANDNSPIFEKTIYQSTVSTHSISSTFLTEALKVKATDADSGKNGEITFNLVKPPLGFTIEPNNGRLMVNLTQITLTNQVQMQRDYDLLISASDRGLPSRTSIVPTRIHILNDNQQRNAFFQSQYRTSVSEDAQIGTKILNLVSNVADKRGLSQGLNIEIVKGNINNVFDVILSDLAIILVKPLDRETKELYELELLMTEKELTASNVNENSTITVTVTVEDVNDNTPKFISKSYKAVINESVPLKYNIAQIEAIDIDAPNSENAEIVYSIISGNDAKLFTIDLLSGVISVNNRLDYDTHPFPYSLVIQACDSAILPRCAIKSFIIEILDSNDNVPKFPLSEYFIMIGENEPIGTSISTIRAIDMDVGVFGELSYELSPMNDFSDIDESWKAFSIDSSSGTIFSQQIFDYEAKARYSFLLVATDSGGKSTSTKMHVLIESRDEFVPQFSEKSYHFVLRPNHKSNHFAQDQVVGYIKATDMDHGLDGRIIYQLTTQNPYFKVNFTTGAIVTKQKIDHIGISKDISLVATASSGRQGSLSNMTVIEILIDSNALGATSDIIREESAESGSWVIGLLITLLLFLTVFATAFFFLHWRKRGLKHVSKPRLNSENNTVNTNSYVDPSTFDTIPIRGSDATQSTNSGFAPPRYDEIPPYGLHTGSSNSGAATTSDLSTSDQSGSSGRGSAEDDGEDEEIRMINEGPLQREVLQTNPCSRLSDVSVHNSHNSQQEYFARLGASHRSTSSSTRGRGGPLQISDHHHQIPIQEMQMYEEETDEVDITNLIYAKLNDIPMTNHHDDLSMHQEEDMTSNYNWDYLLDWGPQYQPLAHVFSEIARLKDDSVSVRSGQSVASSIRSKNSLHHTMKHLPPPLITNVAPRLVPVLSSRNRGGNNKHHYPPVTNRPVFHGGAGSGGFSTPSPMPPSFANNLIPSLSTHTLDSSGNDVASIHSLRKS</sequence>
<keyword evidence="4 15" id="KW-0812">Transmembrane</keyword>
<feature type="region of interest" description="Disordered" evidence="14">
    <location>
        <begin position="3038"/>
        <end position="3123"/>
    </location>
</feature>
<dbReference type="FunFam" id="2.60.40.60:FF:000081">
    <property type="entry name" value="protocadherin Fat 4"/>
    <property type="match status" value="1"/>
</dbReference>
<feature type="domain" description="Cadherin" evidence="16">
    <location>
        <begin position="1916"/>
        <end position="2020"/>
    </location>
</feature>
<dbReference type="SMART" id="SM00112">
    <property type="entry name" value="CA"/>
    <property type="match status" value="27"/>
</dbReference>
<keyword evidence="3" id="KW-0245">EGF-like domain</keyword>
<dbReference type="FunFam" id="2.60.40.60:FF:000102">
    <property type="entry name" value="Dachsous cadherin-related 1b"/>
    <property type="match status" value="1"/>
</dbReference>
<keyword evidence="8" id="KW-0130">Cell adhesion</keyword>
<dbReference type="GO" id="GO:0045296">
    <property type="term" value="F:cadherin binding"/>
    <property type="evidence" value="ECO:0007669"/>
    <property type="project" value="TreeGrafter"/>
</dbReference>
<feature type="domain" description="Cadherin" evidence="16">
    <location>
        <begin position="1812"/>
        <end position="1915"/>
    </location>
</feature>
<feature type="domain" description="Cadherin" evidence="16">
    <location>
        <begin position="1459"/>
        <end position="1569"/>
    </location>
</feature>
<dbReference type="InterPro" id="IPR002126">
    <property type="entry name" value="Cadherin-like_dom"/>
</dbReference>
<feature type="compositionally biased region" description="Polar residues" evidence="14">
    <location>
        <begin position="3038"/>
        <end position="3058"/>
    </location>
</feature>
<dbReference type="InterPro" id="IPR039808">
    <property type="entry name" value="Cadherin"/>
</dbReference>
<dbReference type="GO" id="GO:0007399">
    <property type="term" value="P:nervous system development"/>
    <property type="evidence" value="ECO:0007669"/>
    <property type="project" value="UniProtKB-ARBA"/>
</dbReference>
<evidence type="ECO:0000313" key="18">
    <source>
        <dbReference type="EMBL" id="SSX19619.1"/>
    </source>
</evidence>
<dbReference type="PROSITE" id="PS50268">
    <property type="entry name" value="CADHERIN_2"/>
    <property type="match status" value="27"/>
</dbReference>
<dbReference type="FunFam" id="2.60.40.60:FF:000226">
    <property type="entry name" value="Dachsous, isoform B"/>
    <property type="match status" value="1"/>
</dbReference>
<evidence type="ECO:0000256" key="1">
    <source>
        <dbReference type="ARBA" id="ARBA00004251"/>
    </source>
</evidence>
<dbReference type="GO" id="GO:0007163">
    <property type="term" value="P:establishment or maintenance of cell polarity"/>
    <property type="evidence" value="ECO:0007669"/>
    <property type="project" value="UniProtKB-ARBA"/>
</dbReference>
<dbReference type="PANTHER" id="PTHR24027">
    <property type="entry name" value="CADHERIN-23"/>
    <property type="match status" value="1"/>
</dbReference>
<dbReference type="PROSITE" id="PS00232">
    <property type="entry name" value="CADHERIN_1"/>
    <property type="match status" value="14"/>
</dbReference>
<dbReference type="GO" id="GO:0008013">
    <property type="term" value="F:beta-catenin binding"/>
    <property type="evidence" value="ECO:0007669"/>
    <property type="project" value="TreeGrafter"/>
</dbReference>
<feature type="domain" description="Cadherin" evidence="16">
    <location>
        <begin position="484"/>
        <end position="590"/>
    </location>
</feature>
<feature type="domain" description="Cadherin" evidence="16">
    <location>
        <begin position="2882"/>
        <end position="2980"/>
    </location>
</feature>
<dbReference type="GO" id="GO:0001736">
    <property type="term" value="P:establishment of planar polarity"/>
    <property type="evidence" value="ECO:0007669"/>
    <property type="project" value="UniProtKB-ARBA"/>
</dbReference>
<feature type="domain" description="Cadherin" evidence="16">
    <location>
        <begin position="2339"/>
        <end position="2442"/>
    </location>
</feature>
<dbReference type="EMBL" id="UFQS01000093">
    <property type="protein sequence ID" value="SSW99239.1"/>
    <property type="molecule type" value="Genomic_DNA"/>
</dbReference>
<keyword evidence="11" id="KW-1015">Disulfide bond</keyword>
<dbReference type="EMBL" id="UFQT01000093">
    <property type="protein sequence ID" value="SSX19619.1"/>
    <property type="molecule type" value="Genomic_DNA"/>
</dbReference>
<keyword evidence="6" id="KW-0677">Repeat</keyword>
<feature type="domain" description="Cadherin" evidence="16">
    <location>
        <begin position="266"/>
        <end position="372"/>
    </location>
</feature>
<dbReference type="InterPro" id="IPR020894">
    <property type="entry name" value="Cadherin_CS"/>
</dbReference>
<dbReference type="OMA" id="STCQIRI"/>
<dbReference type="PANTHER" id="PTHR24027:SF438">
    <property type="entry name" value="CADHERIN 23"/>
    <property type="match status" value="1"/>
</dbReference>
<feature type="transmembrane region" description="Helical" evidence="15">
    <location>
        <begin position="3002"/>
        <end position="3026"/>
    </location>
</feature>
<evidence type="ECO:0000256" key="13">
    <source>
        <dbReference type="PROSITE-ProRule" id="PRU00043"/>
    </source>
</evidence>
<dbReference type="GO" id="GO:0005509">
    <property type="term" value="F:calcium ion binding"/>
    <property type="evidence" value="ECO:0007669"/>
    <property type="project" value="UniProtKB-UniRule"/>
</dbReference>
<evidence type="ECO:0000256" key="14">
    <source>
        <dbReference type="SAM" id="MobiDB-lite"/>
    </source>
</evidence>
<evidence type="ECO:0000313" key="17">
    <source>
        <dbReference type="EMBL" id="SSW99239.1"/>
    </source>
</evidence>
<feature type="domain" description="Cadherin" evidence="16">
    <location>
        <begin position="907"/>
        <end position="1021"/>
    </location>
</feature>
<feature type="domain" description="Cadherin" evidence="16">
    <location>
        <begin position="1134"/>
        <end position="1236"/>
    </location>
</feature>
<dbReference type="FunFam" id="2.60.40.60:FF:000024">
    <property type="entry name" value="FAT atypical cadherin 3"/>
    <property type="match status" value="1"/>
</dbReference>
<feature type="domain" description="Cadherin" evidence="16">
    <location>
        <begin position="2554"/>
        <end position="2663"/>
    </location>
</feature>
<feature type="domain" description="Cadherin" evidence="16">
    <location>
        <begin position="2772"/>
        <end position="2881"/>
    </location>
</feature>
<dbReference type="FunFam" id="2.60.40.60:FF:000092">
    <property type="entry name" value="Protocadherin 8"/>
    <property type="match status" value="2"/>
</dbReference>
<feature type="domain" description="Cadherin" evidence="16">
    <location>
        <begin position="1022"/>
        <end position="1133"/>
    </location>
</feature>
<gene>
    <name evidence="18" type="primary">CSON015170</name>
</gene>
<evidence type="ECO:0000256" key="3">
    <source>
        <dbReference type="ARBA" id="ARBA00022536"/>
    </source>
</evidence>
<name>A0A336LSR0_CULSO</name>
<evidence type="ECO:0000256" key="12">
    <source>
        <dbReference type="ARBA" id="ARBA00023180"/>
    </source>
</evidence>
<feature type="domain" description="Cadherin" evidence="16">
    <location>
        <begin position="805"/>
        <end position="906"/>
    </location>
</feature>
<evidence type="ECO:0000256" key="4">
    <source>
        <dbReference type="ARBA" id="ARBA00022692"/>
    </source>
</evidence>
<feature type="domain" description="Cadherin" evidence="16">
    <location>
        <begin position="695"/>
        <end position="804"/>
    </location>
</feature>
<accession>A0A336LSR0</accession>
<dbReference type="CDD" id="cd11304">
    <property type="entry name" value="Cadherin_repeat"/>
    <property type="match status" value="27"/>
</dbReference>
<feature type="domain" description="Cadherin" evidence="16">
    <location>
        <begin position="44"/>
        <end position="153"/>
    </location>
</feature>
<evidence type="ECO:0000256" key="6">
    <source>
        <dbReference type="ARBA" id="ARBA00022737"/>
    </source>
</evidence>
<feature type="domain" description="Cadherin" evidence="16">
    <location>
        <begin position="1238"/>
        <end position="1345"/>
    </location>
</feature>